<dbReference type="Proteomes" id="UP000490980">
    <property type="component" value="Unassembled WGS sequence"/>
</dbReference>
<evidence type="ECO:0000256" key="3">
    <source>
        <dbReference type="ARBA" id="ARBA00023163"/>
    </source>
</evidence>
<keyword evidence="2" id="KW-0238">DNA-binding</keyword>
<dbReference type="InterPro" id="IPR009057">
    <property type="entry name" value="Homeodomain-like_sf"/>
</dbReference>
<name>A0A7X5ZJU5_9GAMM</name>
<evidence type="ECO:0000313" key="6">
    <source>
        <dbReference type="Proteomes" id="UP000490980"/>
    </source>
</evidence>
<gene>
    <name evidence="5" type="ORF">HBF25_17030</name>
</gene>
<dbReference type="SUPFAM" id="SSF46689">
    <property type="entry name" value="Homeodomain-like"/>
    <property type="match status" value="1"/>
</dbReference>
<feature type="domain" description="HTH araC/xylS-type" evidence="4">
    <location>
        <begin position="160"/>
        <end position="257"/>
    </location>
</feature>
<dbReference type="SMART" id="SM00342">
    <property type="entry name" value="HTH_ARAC"/>
    <property type="match status" value="1"/>
</dbReference>
<evidence type="ECO:0000256" key="2">
    <source>
        <dbReference type="ARBA" id="ARBA00023125"/>
    </source>
</evidence>
<dbReference type="InterPro" id="IPR018060">
    <property type="entry name" value="HTH_AraC"/>
</dbReference>
<dbReference type="PANTHER" id="PTHR47894:SF4">
    <property type="entry name" value="HTH-TYPE TRANSCRIPTIONAL REGULATOR GADX"/>
    <property type="match status" value="1"/>
</dbReference>
<dbReference type="EMBL" id="JAARLZ010000010">
    <property type="protein sequence ID" value="NII08091.1"/>
    <property type="molecule type" value="Genomic_DNA"/>
</dbReference>
<protein>
    <submittedName>
        <fullName evidence="5">Helix-turn-helix transcriptional regulator</fullName>
    </submittedName>
</protein>
<keyword evidence="3" id="KW-0804">Transcription</keyword>
<dbReference type="Pfam" id="PF12833">
    <property type="entry name" value="HTH_18"/>
    <property type="match status" value="1"/>
</dbReference>
<proteinExistence type="predicted"/>
<dbReference type="GO" id="GO:0005829">
    <property type="term" value="C:cytosol"/>
    <property type="evidence" value="ECO:0007669"/>
    <property type="project" value="TreeGrafter"/>
</dbReference>
<dbReference type="AlphaFoldDB" id="A0A7X5ZJU5"/>
<dbReference type="GO" id="GO:0003700">
    <property type="term" value="F:DNA-binding transcription factor activity"/>
    <property type="evidence" value="ECO:0007669"/>
    <property type="project" value="InterPro"/>
</dbReference>
<keyword evidence="1" id="KW-0805">Transcription regulation</keyword>
<dbReference type="PANTHER" id="PTHR47894">
    <property type="entry name" value="HTH-TYPE TRANSCRIPTIONAL REGULATOR GADX"/>
    <property type="match status" value="1"/>
</dbReference>
<keyword evidence="6" id="KW-1185">Reference proteome</keyword>
<dbReference type="Gene3D" id="1.10.10.60">
    <property type="entry name" value="Homeodomain-like"/>
    <property type="match status" value="1"/>
</dbReference>
<reference evidence="5 6" key="1">
    <citation type="submission" date="2020-03" db="EMBL/GenBank/DDBJ databases">
        <authorList>
            <person name="Lai Q."/>
        </authorList>
    </citation>
    <scope>NUCLEOTIDE SEQUENCE [LARGE SCALE GENOMIC DNA]</scope>
    <source>
        <strain evidence="5 6">CCUG 25036</strain>
    </source>
</reference>
<organism evidence="5 6">
    <name type="scientific">Luteibacter anthropi</name>
    <dbReference type="NCBI Taxonomy" id="564369"/>
    <lineage>
        <taxon>Bacteria</taxon>
        <taxon>Pseudomonadati</taxon>
        <taxon>Pseudomonadota</taxon>
        <taxon>Gammaproteobacteria</taxon>
        <taxon>Lysobacterales</taxon>
        <taxon>Rhodanobacteraceae</taxon>
        <taxon>Luteibacter</taxon>
    </lineage>
</organism>
<dbReference type="GO" id="GO:0000976">
    <property type="term" value="F:transcription cis-regulatory region binding"/>
    <property type="evidence" value="ECO:0007669"/>
    <property type="project" value="TreeGrafter"/>
</dbReference>
<sequence length="269" mass="30054">MELHSGARVIAVQRYRIRTLAIHQHFFVAVILGRKGLYTDAESIEALPSEGLLVARGTQWDVVNDPAGQHCYETIALTPGDDILREFDKLPVAAGTVPVTSAHRLRVDDELMDAMRRTLPISEARPLSDALLKHRIMEVLILLAERGWRFVPGEALDWPDRVRRLVAQRPHGEWNVAALAASFHVSESTLRRRLESSDVTLAALVREVRLESALGMLQTTALPVSEVARRCGWDSHSRFSAAFHQRWGVAPSVVRSRLKETAQPLTENG</sequence>
<evidence type="ECO:0000313" key="5">
    <source>
        <dbReference type="EMBL" id="NII08091.1"/>
    </source>
</evidence>
<accession>A0A7X5ZJU5</accession>
<dbReference type="PROSITE" id="PS01124">
    <property type="entry name" value="HTH_ARAC_FAMILY_2"/>
    <property type="match status" value="1"/>
</dbReference>
<evidence type="ECO:0000256" key="1">
    <source>
        <dbReference type="ARBA" id="ARBA00023015"/>
    </source>
</evidence>
<evidence type="ECO:0000259" key="4">
    <source>
        <dbReference type="PROSITE" id="PS01124"/>
    </source>
</evidence>
<comment type="caution">
    <text evidence="5">The sequence shown here is derived from an EMBL/GenBank/DDBJ whole genome shotgun (WGS) entry which is preliminary data.</text>
</comment>
<dbReference type="RefSeq" id="WP_166950512.1">
    <property type="nucleotide sequence ID" value="NZ_CP077072.1"/>
</dbReference>